<evidence type="ECO:0000256" key="3">
    <source>
        <dbReference type="ARBA" id="ARBA00022833"/>
    </source>
</evidence>
<comment type="caution">
    <text evidence="7">The sequence shown here is derived from an EMBL/GenBank/DDBJ whole genome shotgun (WGS) entry which is preliminary data.</text>
</comment>
<evidence type="ECO:0000259" key="6">
    <source>
        <dbReference type="PROSITE" id="PS50199"/>
    </source>
</evidence>
<dbReference type="OrthoDB" id="238143at2759"/>
<feature type="compositionally biased region" description="Basic and acidic residues" evidence="5">
    <location>
        <begin position="45"/>
        <end position="55"/>
    </location>
</feature>
<dbReference type="AlphaFoldDB" id="A0A0M9FXZ6"/>
<reference evidence="7 8" key="1">
    <citation type="submission" date="2015-07" db="EMBL/GenBank/DDBJ databases">
        <title>High-quality genome of monoxenous trypanosomatid Leptomonas pyrrhocoris.</title>
        <authorList>
            <person name="Flegontov P."/>
            <person name="Butenko A."/>
            <person name="Firsov S."/>
            <person name="Vlcek C."/>
            <person name="Logacheva M.D."/>
            <person name="Field M."/>
            <person name="Filatov D."/>
            <person name="Flegontova O."/>
            <person name="Gerasimov E."/>
            <person name="Jackson A.P."/>
            <person name="Kelly S."/>
            <person name="Opperdoes F."/>
            <person name="O'Reilly A."/>
            <person name="Votypka J."/>
            <person name="Yurchenko V."/>
            <person name="Lukes J."/>
        </authorList>
    </citation>
    <scope>NUCLEOTIDE SEQUENCE [LARGE SCALE GENOMIC DNA]</scope>
    <source>
        <strain evidence="7">H10</strain>
    </source>
</reference>
<proteinExistence type="predicted"/>
<organism evidence="7 8">
    <name type="scientific">Leptomonas pyrrhocoris</name>
    <name type="common">Firebug parasite</name>
    <dbReference type="NCBI Taxonomy" id="157538"/>
    <lineage>
        <taxon>Eukaryota</taxon>
        <taxon>Discoba</taxon>
        <taxon>Euglenozoa</taxon>
        <taxon>Kinetoplastea</taxon>
        <taxon>Metakinetoplastina</taxon>
        <taxon>Trypanosomatida</taxon>
        <taxon>Trypanosomatidae</taxon>
        <taxon>Leishmaniinae</taxon>
        <taxon>Leptomonas</taxon>
    </lineage>
</organism>
<name>A0A0M9FXZ6_LEPPY</name>
<evidence type="ECO:0000313" key="7">
    <source>
        <dbReference type="EMBL" id="KPA78237.1"/>
    </source>
</evidence>
<dbReference type="VEuPathDB" id="TriTrypDB:LpyrH10_14_1070"/>
<keyword evidence="8" id="KW-1185">Reference proteome</keyword>
<evidence type="ECO:0000256" key="4">
    <source>
        <dbReference type="PROSITE-ProRule" id="PRU00322"/>
    </source>
</evidence>
<gene>
    <name evidence="7" type="ORF">ABB37_06392</name>
</gene>
<dbReference type="Proteomes" id="UP000037923">
    <property type="component" value="Unassembled WGS sequence"/>
</dbReference>
<dbReference type="GO" id="GO:0008270">
    <property type="term" value="F:zinc ion binding"/>
    <property type="evidence" value="ECO:0007669"/>
    <property type="project" value="UniProtKB-KW"/>
</dbReference>
<protein>
    <recommendedName>
        <fullName evidence="6">RanBP2-type domain-containing protein</fullName>
    </recommendedName>
</protein>
<feature type="region of interest" description="Disordered" evidence="5">
    <location>
        <begin position="32"/>
        <end position="89"/>
    </location>
</feature>
<feature type="compositionally biased region" description="Low complexity" evidence="5">
    <location>
        <begin position="56"/>
        <end position="76"/>
    </location>
</feature>
<sequence>MLRLTPRRDWHVSRVLNEKSVFRRVMTLPRGMQRFEPSSPATTKTSHEPGKDRATPRSLTPVSSPSSQSATDTPTTGVGRTPYHPHLPPWPVDAIEFNALSVDGGQGARRTWLRNNPQNGAGQHPLNMVNGANGSHLGDDGGEGWPDAGFVPKTVPLTPEVRTRVATEEESPAAQAALAVGGWVCTGCWAVQGVDSAAKAGERLTEANEAVSEGGTSDAMCAAGKALFPRTICPACRTLRHDAEAWPVLAALRTEDADRCVCRQCGEVNRNSSNRSAASTHGHAKTEHTETPVCRCCGTACTSDASRRCSIRQTVEDEVAAGPLGHIVVTRNRTSRWRCCGCNEVNSLKQTECRNCARERFALTVCCPSCETPRVLTNALVYGYRAGTSTTTQGATLSADAQPYVAPPVFSLLNCYHMGSTQVMCQQCGSSLHGGVIRSFTHGSTPWWCACGVMNPTQAYSCCRCRLPRTVSKPSLLTALLRGVVTADASLPHYDFATCTSWLCDSCDGVNHASYQVITERDEEACTASSCSAEQGSSSPCPTKRKSRAWVDAGEVECGHCGAPWHYQRLQNGEWWRCACHALNKRDNTLCTSCGLPALGRVQAIVLSSWSRGDWWCFACSTHNYRERMRCRCGACRPPSG</sequence>
<accession>A0A0M9FXZ6</accession>
<evidence type="ECO:0000256" key="1">
    <source>
        <dbReference type="ARBA" id="ARBA00022723"/>
    </source>
</evidence>
<evidence type="ECO:0000313" key="8">
    <source>
        <dbReference type="Proteomes" id="UP000037923"/>
    </source>
</evidence>
<dbReference type="PROSITE" id="PS01358">
    <property type="entry name" value="ZF_RANBP2_1"/>
    <property type="match status" value="1"/>
</dbReference>
<dbReference type="OMA" id="RCACHAL"/>
<dbReference type="GeneID" id="26906681"/>
<dbReference type="PROSITE" id="PS50199">
    <property type="entry name" value="ZF_RANBP2_2"/>
    <property type="match status" value="1"/>
</dbReference>
<keyword evidence="2 4" id="KW-0863">Zinc-finger</keyword>
<evidence type="ECO:0000256" key="2">
    <source>
        <dbReference type="ARBA" id="ARBA00022771"/>
    </source>
</evidence>
<keyword evidence="3" id="KW-0862">Zinc</keyword>
<dbReference type="InterPro" id="IPR001876">
    <property type="entry name" value="Znf_RanBP2"/>
</dbReference>
<keyword evidence="1" id="KW-0479">Metal-binding</keyword>
<feature type="domain" description="RanBP2-type" evidence="6">
    <location>
        <begin position="333"/>
        <end position="362"/>
    </location>
</feature>
<dbReference type="EMBL" id="LGTL01000014">
    <property type="protein sequence ID" value="KPA78237.1"/>
    <property type="molecule type" value="Genomic_DNA"/>
</dbReference>
<evidence type="ECO:0000256" key="5">
    <source>
        <dbReference type="SAM" id="MobiDB-lite"/>
    </source>
</evidence>
<dbReference type="RefSeq" id="XP_015656676.1">
    <property type="nucleotide sequence ID" value="XM_015804698.1"/>
</dbReference>